<reference evidence="3 4" key="1">
    <citation type="submission" date="2018-07" db="EMBL/GenBank/DDBJ databases">
        <title>Genome sequencing of Runella.</title>
        <authorList>
            <person name="Baek M.-G."/>
            <person name="Yi H."/>
        </authorList>
    </citation>
    <scope>NUCLEOTIDE SEQUENCE [LARGE SCALE GENOMIC DNA]</scope>
    <source>
        <strain evidence="3 4">HYN0085</strain>
    </source>
</reference>
<sequence>MKTTHISIAVLALTMTYAAPLVAQNEVKNEIKEQLVVPLSDPNKPGSLRVSLINGSIHVIGYAGKEVVIDAIAEAYNGKKTEHKNDELAAGMKKISTNGGIDITAEERNNTIKVTSQFMKRPMNLTIKVPQQFGLKVSTVNNGDILIENVSGELEINNVNGAIKLTNVSGSAVATTVNGGVKATFKSINAESPMAFTSLNGSVDVTFPPSAKFDVKLKSDRGEIYSDFDVDVDKTQPKANRVSKDGMYKVSVDDWIQGKVNGGGSEIMMKNMHGNIYIRKAK</sequence>
<evidence type="ECO:0000313" key="4">
    <source>
        <dbReference type="Proteomes" id="UP000251993"/>
    </source>
</evidence>
<accession>A0A344TPW0</accession>
<organism evidence="3 4">
    <name type="scientific">Runella rosea</name>
    <dbReference type="NCBI Taxonomy" id="2259595"/>
    <lineage>
        <taxon>Bacteria</taxon>
        <taxon>Pseudomonadati</taxon>
        <taxon>Bacteroidota</taxon>
        <taxon>Cytophagia</taxon>
        <taxon>Cytophagales</taxon>
        <taxon>Spirosomataceae</taxon>
        <taxon>Runella</taxon>
    </lineage>
</organism>
<keyword evidence="4" id="KW-1185">Reference proteome</keyword>
<dbReference type="EMBL" id="CP030850">
    <property type="protein sequence ID" value="AXE20681.1"/>
    <property type="molecule type" value="Genomic_DNA"/>
</dbReference>
<evidence type="ECO:0000259" key="2">
    <source>
        <dbReference type="Pfam" id="PF13349"/>
    </source>
</evidence>
<dbReference type="Pfam" id="PF13349">
    <property type="entry name" value="DUF4097"/>
    <property type="match status" value="1"/>
</dbReference>
<dbReference type="OrthoDB" id="787698at2"/>
<dbReference type="Proteomes" id="UP000251993">
    <property type="component" value="Chromosome"/>
</dbReference>
<evidence type="ECO:0000256" key="1">
    <source>
        <dbReference type="SAM" id="SignalP"/>
    </source>
</evidence>
<keyword evidence="1" id="KW-0732">Signal</keyword>
<gene>
    <name evidence="3" type="ORF">DR864_24575</name>
</gene>
<protein>
    <recommendedName>
        <fullName evidence="2">DUF4097 domain-containing protein</fullName>
    </recommendedName>
</protein>
<evidence type="ECO:0000313" key="3">
    <source>
        <dbReference type="EMBL" id="AXE20681.1"/>
    </source>
</evidence>
<dbReference type="KEGG" id="run:DR864_24575"/>
<feature type="domain" description="DUF4097" evidence="2">
    <location>
        <begin position="141"/>
        <end position="245"/>
    </location>
</feature>
<dbReference type="AlphaFoldDB" id="A0A344TPW0"/>
<feature type="signal peptide" evidence="1">
    <location>
        <begin position="1"/>
        <end position="23"/>
    </location>
</feature>
<name>A0A344TPW0_9BACT</name>
<dbReference type="RefSeq" id="WP_114069444.1">
    <property type="nucleotide sequence ID" value="NZ_CP030850.1"/>
</dbReference>
<proteinExistence type="predicted"/>
<dbReference type="InterPro" id="IPR025164">
    <property type="entry name" value="Toastrack_DUF4097"/>
</dbReference>
<feature type="chain" id="PRO_5016574836" description="DUF4097 domain-containing protein" evidence="1">
    <location>
        <begin position="24"/>
        <end position="282"/>
    </location>
</feature>